<dbReference type="Proteomes" id="UP000221080">
    <property type="component" value="Chromosome 13"/>
</dbReference>
<dbReference type="InterPro" id="IPR026646">
    <property type="entry name" value="GPRIN2-like/GPRIN3"/>
</dbReference>
<evidence type="ECO:0000256" key="1">
    <source>
        <dbReference type="ARBA" id="ARBA00002358"/>
    </source>
</evidence>
<dbReference type="InterPro" id="IPR032745">
    <property type="entry name" value="GRIN_C"/>
</dbReference>
<evidence type="ECO:0000256" key="2">
    <source>
        <dbReference type="SAM" id="MobiDB-lite"/>
    </source>
</evidence>
<feature type="domain" description="G protein-regulated inducer of neurite outgrowth C-terminal" evidence="3">
    <location>
        <begin position="362"/>
        <end position="455"/>
    </location>
</feature>
<dbReference type="PANTHER" id="PTHR15718">
    <property type="entry name" value="G PROTEIN-REGULATED INDUCER OF NEURITE OUTGROWTH C-TERMINAL DOMAIN-CONTAINING PROTEIN"/>
    <property type="match status" value="1"/>
</dbReference>
<protein>
    <submittedName>
        <fullName evidence="5 6">GRIN2-like protein</fullName>
    </submittedName>
</protein>
<feature type="compositionally biased region" description="Polar residues" evidence="2">
    <location>
        <begin position="424"/>
        <end position="433"/>
    </location>
</feature>
<evidence type="ECO:0000313" key="6">
    <source>
        <dbReference type="RefSeq" id="XP_017338141.1"/>
    </source>
</evidence>
<dbReference type="GeneID" id="108273442"/>
<dbReference type="GO" id="GO:0005886">
    <property type="term" value="C:plasma membrane"/>
    <property type="evidence" value="ECO:0007669"/>
    <property type="project" value="TreeGrafter"/>
</dbReference>
<reference evidence="4" key="1">
    <citation type="journal article" date="2016" name="Nat. Commun.">
        <title>The channel catfish genome sequence provides insights into the evolution of scale formation in teleosts.</title>
        <authorList>
            <person name="Liu Z."/>
            <person name="Liu S."/>
            <person name="Yao J."/>
            <person name="Bao L."/>
            <person name="Zhang J."/>
            <person name="Li Y."/>
            <person name="Jiang C."/>
            <person name="Sun L."/>
            <person name="Wang R."/>
            <person name="Zhang Y."/>
            <person name="Zhou T."/>
            <person name="Zeng Q."/>
            <person name="Fu Q."/>
            <person name="Gao S."/>
            <person name="Li N."/>
            <person name="Koren S."/>
            <person name="Jiang Y."/>
            <person name="Zimin A."/>
            <person name="Xu P."/>
            <person name="Phillippy A.M."/>
            <person name="Geng X."/>
            <person name="Song L."/>
            <person name="Sun F."/>
            <person name="Li C."/>
            <person name="Wang X."/>
            <person name="Chen A."/>
            <person name="Jin Y."/>
            <person name="Yuan Z."/>
            <person name="Yang Y."/>
            <person name="Tan S."/>
            <person name="Peatman E."/>
            <person name="Lu J."/>
            <person name="Qin Z."/>
            <person name="Dunham R."/>
            <person name="Li Z."/>
            <person name="Sonstegard T."/>
            <person name="Feng J."/>
            <person name="Danzmann R.G."/>
            <person name="Schroeder S."/>
            <person name="Scheffler B."/>
            <person name="Duke M.V."/>
            <person name="Ballard L."/>
            <person name="Kucuktas H."/>
            <person name="Kaltenboeck L."/>
            <person name="Liu H."/>
            <person name="Armbruster J."/>
            <person name="Xie Y."/>
            <person name="Kirby M.L."/>
            <person name="Tian Y."/>
            <person name="Flanagan M.E."/>
            <person name="Mu W."/>
            <person name="Waldbieser G.C."/>
        </authorList>
    </citation>
    <scope>NUCLEOTIDE SEQUENCE [LARGE SCALE GENOMIC DNA]</scope>
    <source>
        <strain evidence="4">SDA103</strain>
    </source>
</reference>
<dbReference type="GeneTree" id="ENSGT00570000079168"/>
<dbReference type="OrthoDB" id="10049175at2759"/>
<comment type="function">
    <text evidence="1">May be involved in neurite outgrowth.</text>
</comment>
<dbReference type="STRING" id="7998.ENSIPUP00000021634"/>
<sequence>MTQEKHSESGLYPSSNHLGFAQAEMEVDREHTNISLSKTSSDMASGPTQRMELAWCQQHLHKSVSNAGYLQSPASRGGSVTGMPSSLELEERSIARGGVNITPETVIWCRRATRPFSITEDSQQVYTAERCAPCSPSMHRDLRMGCLGSRESCCQCHAEENLKAHNKMVYGMLSPALGTRLCLKNAHSLAHPGMDDRLCTQSPFKGESHRLPACRSACVNNALNAGSFKNTYVVPCPGHLLPLPACAGSSCLPERSLLHSPWHGFPPLVSSVSETGLNNRTVGHCDGSETCGKNISNFRLDQNRQSGFGHRTVKDACTMTLLKDSRDVGVQTMSKDSLIAPLSNAFPEISMTSRPGSNTHLDGEDVETRISVKEVEWDAEGMTWEVYGAAVDPEELGLAIQRHLELQIKETAAAAAQKKTTAENNGASMQQNNRQRKSESMVRLLCGPACCSRSTAVEDWGD</sequence>
<evidence type="ECO:0000313" key="4">
    <source>
        <dbReference type="Proteomes" id="UP000221080"/>
    </source>
</evidence>
<keyword evidence="4" id="KW-1185">Reference proteome</keyword>
<reference evidence="5 6" key="2">
    <citation type="submission" date="2025-04" db="UniProtKB">
        <authorList>
            <consortium name="RefSeq"/>
        </authorList>
    </citation>
    <scope>IDENTIFICATION</scope>
    <source>
        <tissue evidence="5 6">Blood</tissue>
    </source>
</reference>
<gene>
    <name evidence="5 6" type="primary">LOC108273442</name>
</gene>
<dbReference type="GO" id="GO:0031175">
    <property type="term" value="P:neuron projection development"/>
    <property type="evidence" value="ECO:0007669"/>
    <property type="project" value="TreeGrafter"/>
</dbReference>
<evidence type="ECO:0000259" key="3">
    <source>
        <dbReference type="Pfam" id="PF15235"/>
    </source>
</evidence>
<dbReference type="RefSeq" id="XP_017338141.1">
    <property type="nucleotide sequence ID" value="XM_017482652.3"/>
</dbReference>
<accession>A0A2D0S6T1</accession>
<evidence type="ECO:0000313" key="5">
    <source>
        <dbReference type="RefSeq" id="XP_017338140.1"/>
    </source>
</evidence>
<dbReference type="OMA" id="QRMELAW"/>
<dbReference type="Pfam" id="PF15235">
    <property type="entry name" value="GRIN_C"/>
    <property type="match status" value="1"/>
</dbReference>
<dbReference type="KEGG" id="ipu:108273442"/>
<organism evidence="4 6">
    <name type="scientific">Ictalurus punctatus</name>
    <name type="common">Channel catfish</name>
    <name type="synonym">Silurus punctatus</name>
    <dbReference type="NCBI Taxonomy" id="7998"/>
    <lineage>
        <taxon>Eukaryota</taxon>
        <taxon>Metazoa</taxon>
        <taxon>Chordata</taxon>
        <taxon>Craniata</taxon>
        <taxon>Vertebrata</taxon>
        <taxon>Euteleostomi</taxon>
        <taxon>Actinopterygii</taxon>
        <taxon>Neopterygii</taxon>
        <taxon>Teleostei</taxon>
        <taxon>Ostariophysi</taxon>
        <taxon>Siluriformes</taxon>
        <taxon>Ictaluridae</taxon>
        <taxon>Ictalurus</taxon>
    </lineage>
</organism>
<dbReference type="AlphaFoldDB" id="A0A2D0S6T1"/>
<dbReference type="PANTHER" id="PTHR15718:SF5">
    <property type="entry name" value="G PROTEIN-REGULATED INDUCER OF NEURITE OUTGROWTH 2"/>
    <property type="match status" value="1"/>
</dbReference>
<dbReference type="RefSeq" id="XP_017338140.1">
    <property type="nucleotide sequence ID" value="XM_017482651.3"/>
</dbReference>
<name>A0A2D0S6T1_ICTPU</name>
<feature type="region of interest" description="Disordered" evidence="2">
    <location>
        <begin position="417"/>
        <end position="438"/>
    </location>
</feature>
<proteinExistence type="predicted"/>